<sequence>MMNIVKKIGQLHKRYEKKKTNVVLLWVPNKYISTSNLKNEKNVKVKVNTKNYILSLDEALYLSKEMGIKTTTEIQKMIMRSPPFSADTSPFLIDNFLCSENRNSDSDDIDQIDQKLKALGEKEENDKKDEKDAEKEKIKEGSLYGADNNNVDILSKVLIEKFNKKRAKTFIHNDMEWLEESEGIGTNKRSCAYVYIRRGSGIVKVNNQEDLYIRWPYFYNRTDVLEPFYLTNTACVFDVFIKLKGGGISGQSKAARLAIGRALLNACPFIYDELKEHDILYEDMRQKFPKMPGRKKSRAMKQWSKR</sequence>
<gene>
    <name evidence="6" type="ORF">PGO_093370</name>
</gene>
<dbReference type="GO" id="GO:0003735">
    <property type="term" value="F:structural constituent of ribosome"/>
    <property type="evidence" value="ECO:0007669"/>
    <property type="project" value="InterPro"/>
</dbReference>
<dbReference type="GO" id="GO:0006412">
    <property type="term" value="P:translation"/>
    <property type="evidence" value="ECO:0007669"/>
    <property type="project" value="InterPro"/>
</dbReference>
<comment type="similarity">
    <text evidence="1 4">Belongs to the universal ribosomal protein uS9 family.</text>
</comment>
<dbReference type="Proteomes" id="UP000195521">
    <property type="component" value="Unassembled WGS sequence"/>
</dbReference>
<dbReference type="AlphaFoldDB" id="A0A1Y1JIW2"/>
<dbReference type="PANTHER" id="PTHR21569:SF1">
    <property type="entry name" value="SMALL RIBOSOMAL SUBUNIT PROTEIN US9M"/>
    <property type="match status" value="1"/>
</dbReference>
<evidence type="ECO:0000256" key="2">
    <source>
        <dbReference type="ARBA" id="ARBA00022980"/>
    </source>
</evidence>
<keyword evidence="3 4" id="KW-0687">Ribonucleoprotein</keyword>
<dbReference type="InterPro" id="IPR014721">
    <property type="entry name" value="Ribsml_uS5_D2-typ_fold_subgr"/>
</dbReference>
<dbReference type="GeneID" id="39747855"/>
<evidence type="ECO:0000256" key="5">
    <source>
        <dbReference type="SAM" id="MobiDB-lite"/>
    </source>
</evidence>
<evidence type="ECO:0000313" key="6">
    <source>
        <dbReference type="EMBL" id="GAW81137.1"/>
    </source>
</evidence>
<dbReference type="GO" id="GO:0015935">
    <property type="term" value="C:small ribosomal subunit"/>
    <property type="evidence" value="ECO:0007669"/>
    <property type="project" value="TreeGrafter"/>
</dbReference>
<dbReference type="InterPro" id="IPR000754">
    <property type="entry name" value="Ribosomal_uS9"/>
</dbReference>
<dbReference type="InterPro" id="IPR020568">
    <property type="entry name" value="Ribosomal_Su5_D2-typ_SF"/>
</dbReference>
<comment type="caution">
    <text evidence="6">The sequence shown here is derived from an EMBL/GenBank/DDBJ whole genome shotgun (WGS) entry which is preliminary data.</text>
</comment>
<keyword evidence="7" id="KW-1185">Reference proteome</keyword>
<dbReference type="RefSeq" id="XP_028543726.1">
    <property type="nucleotide sequence ID" value="XM_028687925.1"/>
</dbReference>
<name>A0A1Y1JIW2_PLAGO</name>
<feature type="region of interest" description="Disordered" evidence="5">
    <location>
        <begin position="117"/>
        <end position="137"/>
    </location>
</feature>
<evidence type="ECO:0000256" key="1">
    <source>
        <dbReference type="ARBA" id="ARBA00005251"/>
    </source>
</evidence>
<organism evidence="6 7">
    <name type="scientific">Plasmodium gonderi</name>
    <dbReference type="NCBI Taxonomy" id="77519"/>
    <lineage>
        <taxon>Eukaryota</taxon>
        <taxon>Sar</taxon>
        <taxon>Alveolata</taxon>
        <taxon>Apicomplexa</taxon>
        <taxon>Aconoidasida</taxon>
        <taxon>Haemosporida</taxon>
        <taxon>Plasmodiidae</taxon>
        <taxon>Plasmodium</taxon>
        <taxon>Plasmodium (Plasmodium)</taxon>
    </lineage>
</organism>
<evidence type="ECO:0000256" key="4">
    <source>
        <dbReference type="RuleBase" id="RU003815"/>
    </source>
</evidence>
<dbReference type="SUPFAM" id="SSF54211">
    <property type="entry name" value="Ribosomal protein S5 domain 2-like"/>
    <property type="match status" value="1"/>
</dbReference>
<dbReference type="PROSITE" id="PS00360">
    <property type="entry name" value="RIBOSOMAL_S9"/>
    <property type="match status" value="1"/>
</dbReference>
<evidence type="ECO:0000313" key="7">
    <source>
        <dbReference type="Proteomes" id="UP000195521"/>
    </source>
</evidence>
<dbReference type="Gene3D" id="3.30.230.10">
    <property type="match status" value="1"/>
</dbReference>
<dbReference type="OrthoDB" id="10254627at2759"/>
<dbReference type="OMA" id="IHNDMEW"/>
<dbReference type="GO" id="GO:0003723">
    <property type="term" value="F:RNA binding"/>
    <property type="evidence" value="ECO:0007669"/>
    <property type="project" value="TreeGrafter"/>
</dbReference>
<evidence type="ECO:0000256" key="3">
    <source>
        <dbReference type="ARBA" id="ARBA00023274"/>
    </source>
</evidence>
<dbReference type="PANTHER" id="PTHR21569">
    <property type="entry name" value="RIBOSOMAL PROTEIN S9"/>
    <property type="match status" value="1"/>
</dbReference>
<dbReference type="Pfam" id="PF00380">
    <property type="entry name" value="Ribosomal_S9"/>
    <property type="match status" value="1"/>
</dbReference>
<dbReference type="EMBL" id="BDQF01000010">
    <property type="protein sequence ID" value="GAW81137.1"/>
    <property type="molecule type" value="Genomic_DNA"/>
</dbReference>
<reference evidence="7" key="1">
    <citation type="submission" date="2017-04" db="EMBL/GenBank/DDBJ databases">
        <title>Plasmodium gonderi genome.</title>
        <authorList>
            <person name="Arisue N."/>
            <person name="Honma H."/>
            <person name="Kawai S."/>
            <person name="Tougan T."/>
            <person name="Tanabe K."/>
            <person name="Horii T."/>
        </authorList>
    </citation>
    <scope>NUCLEOTIDE SEQUENCE [LARGE SCALE GENOMIC DNA]</scope>
    <source>
        <strain evidence="7">ATCC 30045</strain>
    </source>
</reference>
<proteinExistence type="inferred from homology"/>
<keyword evidence="2 4" id="KW-0689">Ribosomal protein</keyword>
<accession>A0A1Y1JIW2</accession>
<protein>
    <submittedName>
        <fullName evidence="6">30S ribosomal protein S9</fullName>
    </submittedName>
</protein>
<dbReference type="InterPro" id="IPR020574">
    <property type="entry name" value="Ribosomal_uS9_CS"/>
</dbReference>